<feature type="transmembrane region" description="Helical" evidence="1">
    <location>
        <begin position="12"/>
        <end position="34"/>
    </location>
</feature>
<proteinExistence type="predicted"/>
<feature type="transmembrane region" description="Helical" evidence="1">
    <location>
        <begin position="140"/>
        <end position="160"/>
    </location>
</feature>
<dbReference type="Pfam" id="PF03929">
    <property type="entry name" value="PepSY_TM"/>
    <property type="match status" value="1"/>
</dbReference>
<keyword evidence="1" id="KW-0812">Transmembrane</keyword>
<keyword evidence="1" id="KW-1133">Transmembrane helix</keyword>
<evidence type="ECO:0000313" key="3">
    <source>
        <dbReference type="Proteomes" id="UP000621670"/>
    </source>
</evidence>
<dbReference type="PANTHER" id="PTHR34219">
    <property type="entry name" value="IRON-REGULATED INNER MEMBRANE PROTEIN-RELATED"/>
    <property type="match status" value="1"/>
</dbReference>
<keyword evidence="1" id="KW-0472">Membrane</keyword>
<reference evidence="2 3" key="1">
    <citation type="submission" date="2020-08" db="EMBL/GenBank/DDBJ databases">
        <title>Description of novel Flavobacterium F-400 isolate.</title>
        <authorList>
            <person name="Saticioglu I."/>
            <person name="Duman M."/>
            <person name="Altun S."/>
        </authorList>
    </citation>
    <scope>NUCLEOTIDE SEQUENCE [LARGE SCALE GENOMIC DNA]</scope>
    <source>
        <strain evidence="2 3">F-400</strain>
    </source>
</reference>
<protein>
    <submittedName>
        <fullName evidence="2">PepSY domain-containing protein</fullName>
    </submittedName>
</protein>
<feature type="transmembrane region" description="Helical" evidence="1">
    <location>
        <begin position="338"/>
        <end position="359"/>
    </location>
</feature>
<name>A0ABR7JEF7_9FLAO</name>
<dbReference type="RefSeq" id="WP_166134107.1">
    <property type="nucleotide sequence ID" value="NZ_JAAOBY010000002.1"/>
</dbReference>
<dbReference type="PANTHER" id="PTHR34219:SF3">
    <property type="entry name" value="BLL7967 PROTEIN"/>
    <property type="match status" value="1"/>
</dbReference>
<sequence>MDVRKKMRFLHKWLGLISGLIVFIISITGCIFCFHDEIKDITRKEWRFVTQENKAFLLPSVLQEKASKIIPNSKSGMVAYHGKNRSAVVYTHNKEGNFYVYFNPYNGKYLQTENPAEDFFIIVEYIHLYLLLPDYIGKHIIGGATILFVILLISGIIQWWPKKKKDLKNRLKVKWSAKWRRVNYDWHNVSGFYIATAGLVLAITGLVFTYDWVGDGIYYTANLGGNRELEQKKPVVDTTFYKSETSVAIDKAMKTTFLKNPTSEMYFITTPDDKKEPITTGAYPYSLRFDHQNNYYFHPNTGVLLKEHSFESKSLGLKIVEMDYGIHTGQILNLPGKILAFTVSLIAAALPVTGFMIWYGRRKKSKLIVNKN</sequence>
<keyword evidence="3" id="KW-1185">Reference proteome</keyword>
<dbReference type="InterPro" id="IPR005625">
    <property type="entry name" value="PepSY-ass_TM"/>
</dbReference>
<dbReference type="EMBL" id="JACRUM010000002">
    <property type="protein sequence ID" value="MBC5862860.1"/>
    <property type="molecule type" value="Genomic_DNA"/>
</dbReference>
<dbReference type="Proteomes" id="UP000621670">
    <property type="component" value="Unassembled WGS sequence"/>
</dbReference>
<accession>A0ABR7JEF7</accession>
<comment type="caution">
    <text evidence="2">The sequence shown here is derived from an EMBL/GenBank/DDBJ whole genome shotgun (WGS) entry which is preliminary data.</text>
</comment>
<evidence type="ECO:0000313" key="2">
    <source>
        <dbReference type="EMBL" id="MBC5862860.1"/>
    </source>
</evidence>
<feature type="transmembrane region" description="Helical" evidence="1">
    <location>
        <begin position="190"/>
        <end position="210"/>
    </location>
</feature>
<organism evidence="2 3">
    <name type="scientific">Flavobacterium turcicum</name>
    <dbReference type="NCBI Taxonomy" id="2764718"/>
    <lineage>
        <taxon>Bacteria</taxon>
        <taxon>Pseudomonadati</taxon>
        <taxon>Bacteroidota</taxon>
        <taxon>Flavobacteriia</taxon>
        <taxon>Flavobacteriales</taxon>
        <taxon>Flavobacteriaceae</taxon>
        <taxon>Flavobacterium</taxon>
    </lineage>
</organism>
<dbReference type="PROSITE" id="PS51257">
    <property type="entry name" value="PROKAR_LIPOPROTEIN"/>
    <property type="match status" value="1"/>
</dbReference>
<evidence type="ECO:0000256" key="1">
    <source>
        <dbReference type="SAM" id="Phobius"/>
    </source>
</evidence>
<gene>
    <name evidence="2" type="ORF">H8R26_05440</name>
</gene>